<feature type="compositionally biased region" description="Low complexity" evidence="1">
    <location>
        <begin position="24"/>
        <end position="50"/>
    </location>
</feature>
<reference evidence="2 3" key="1">
    <citation type="submission" date="2018-01" db="EMBL/GenBank/DDBJ databases">
        <authorList>
            <person name="Gaut B.S."/>
            <person name="Morton B.R."/>
            <person name="Clegg M.T."/>
            <person name="Duvall M.R."/>
        </authorList>
    </citation>
    <scope>NUCLEOTIDE SEQUENCE [LARGE SCALE GENOMIC DNA]</scope>
    <source>
        <strain evidence="2">Cupriavidus taiwanensis cmp 52</strain>
    </source>
</reference>
<accession>A0A375IZR4</accession>
<feature type="region of interest" description="Disordered" evidence="1">
    <location>
        <begin position="21"/>
        <end position="50"/>
    </location>
</feature>
<gene>
    <name evidence="2" type="ORF">CBM2634_A220002</name>
</gene>
<protein>
    <submittedName>
        <fullName evidence="2">Uncharacterized protein</fullName>
    </submittedName>
</protein>
<name>A0A375IZR4_9BURK</name>
<evidence type="ECO:0000256" key="1">
    <source>
        <dbReference type="SAM" id="MobiDB-lite"/>
    </source>
</evidence>
<dbReference type="Proteomes" id="UP000256805">
    <property type="component" value="Unassembled WGS sequence"/>
</dbReference>
<dbReference type="AlphaFoldDB" id="A0A375IZR4"/>
<evidence type="ECO:0000313" key="3">
    <source>
        <dbReference type="Proteomes" id="UP000256805"/>
    </source>
</evidence>
<organism evidence="2 3">
    <name type="scientific">Cupriavidus taiwanensis</name>
    <dbReference type="NCBI Taxonomy" id="164546"/>
    <lineage>
        <taxon>Bacteria</taxon>
        <taxon>Pseudomonadati</taxon>
        <taxon>Pseudomonadota</taxon>
        <taxon>Betaproteobacteria</taxon>
        <taxon>Burkholderiales</taxon>
        <taxon>Burkholderiaceae</taxon>
        <taxon>Cupriavidus</taxon>
    </lineage>
</organism>
<evidence type="ECO:0000313" key="2">
    <source>
        <dbReference type="EMBL" id="SPR97912.1"/>
    </source>
</evidence>
<proteinExistence type="predicted"/>
<sequence length="50" mass="5370">MIYTYLDDFAAWLRRVWQGKPRTAPAAPARAGAGRPSAAERPAPAEASAE</sequence>
<dbReference type="EMBL" id="OVTA01000015">
    <property type="protein sequence ID" value="SPR97912.1"/>
    <property type="molecule type" value="Genomic_DNA"/>
</dbReference>